<organism evidence="2 3">
    <name type="scientific">Lactuca saligna</name>
    <name type="common">Willowleaf lettuce</name>
    <dbReference type="NCBI Taxonomy" id="75948"/>
    <lineage>
        <taxon>Eukaryota</taxon>
        <taxon>Viridiplantae</taxon>
        <taxon>Streptophyta</taxon>
        <taxon>Embryophyta</taxon>
        <taxon>Tracheophyta</taxon>
        <taxon>Spermatophyta</taxon>
        <taxon>Magnoliopsida</taxon>
        <taxon>eudicotyledons</taxon>
        <taxon>Gunneridae</taxon>
        <taxon>Pentapetalae</taxon>
        <taxon>asterids</taxon>
        <taxon>campanulids</taxon>
        <taxon>Asterales</taxon>
        <taxon>Asteraceae</taxon>
        <taxon>Cichorioideae</taxon>
        <taxon>Cichorieae</taxon>
        <taxon>Lactucinae</taxon>
        <taxon>Lactuca</taxon>
    </lineage>
</organism>
<dbReference type="EMBL" id="OX465077">
    <property type="protein sequence ID" value="CAI9269239.1"/>
    <property type="molecule type" value="Genomic_DNA"/>
</dbReference>
<evidence type="ECO:0000313" key="2">
    <source>
        <dbReference type="EMBL" id="CAI9269239.1"/>
    </source>
</evidence>
<proteinExistence type="predicted"/>
<keyword evidence="3" id="KW-1185">Reference proteome</keyword>
<protein>
    <submittedName>
        <fullName evidence="2">Uncharacterized protein</fullName>
    </submittedName>
</protein>
<name>A0AA35V2K3_LACSI</name>
<evidence type="ECO:0000256" key="1">
    <source>
        <dbReference type="SAM" id="MobiDB-lite"/>
    </source>
</evidence>
<gene>
    <name evidence="2" type="ORF">LSALG_LOCUS9621</name>
</gene>
<reference evidence="2" key="1">
    <citation type="submission" date="2023-04" db="EMBL/GenBank/DDBJ databases">
        <authorList>
            <person name="Vijverberg K."/>
            <person name="Xiong W."/>
            <person name="Schranz E."/>
        </authorList>
    </citation>
    <scope>NUCLEOTIDE SEQUENCE</scope>
</reference>
<feature type="region of interest" description="Disordered" evidence="1">
    <location>
        <begin position="66"/>
        <end position="97"/>
    </location>
</feature>
<sequence length="234" mass="26179">MVKCNIGLPEESKVSLAIQHPEQLYYCVIVDDRDIRKPIKVINTVGDKSVYVYVVVEEGVSRNEVDDRGKASAANLSSGKGSNNPIGNFKSPSKSQYHSVAENENVLPELIMYVTPKNYKYIGDNDVGTYVNDVGYGEFADCDKLDIPGLESDSNREEFDDEPKLIYSDTMFHGMPPLPSCHVNDNVNIPCQRLDINEKIKVLDIFDDKELLKLAIGTQCMEQGKQYSTTRSSK</sequence>
<dbReference type="AlphaFoldDB" id="A0AA35V2K3"/>
<feature type="compositionally biased region" description="Polar residues" evidence="1">
    <location>
        <begin position="74"/>
        <end position="97"/>
    </location>
</feature>
<evidence type="ECO:0000313" key="3">
    <source>
        <dbReference type="Proteomes" id="UP001177003"/>
    </source>
</evidence>
<accession>A0AA35V2K3</accession>
<dbReference type="Proteomes" id="UP001177003">
    <property type="component" value="Chromosome 1"/>
</dbReference>